<proteinExistence type="inferred from homology"/>
<dbReference type="Gene3D" id="1.10.132.20">
    <property type="entry name" value="Ribosome-recycling factor"/>
    <property type="match status" value="1"/>
</dbReference>
<keyword evidence="7" id="KW-1185">Reference proteome</keyword>
<dbReference type="HAMAP" id="MF_00040">
    <property type="entry name" value="RRF"/>
    <property type="match status" value="1"/>
</dbReference>
<comment type="caution">
    <text evidence="6">The sequence shown here is derived from an EMBL/GenBank/DDBJ whole genome shotgun (WGS) entry which is preliminary data.</text>
</comment>
<comment type="function">
    <text evidence="3">Responsible for the release of ribosomes from messenger RNA at the termination of protein biosynthesis. May increase the efficiency of translation by recycling ribosomes from one round of translation to another.</text>
</comment>
<dbReference type="EMBL" id="BAAAMN010000029">
    <property type="protein sequence ID" value="GAA2037036.1"/>
    <property type="molecule type" value="Genomic_DNA"/>
</dbReference>
<evidence type="ECO:0000256" key="4">
    <source>
        <dbReference type="SAM" id="MobiDB-lite"/>
    </source>
</evidence>
<keyword evidence="2 3" id="KW-0648">Protein biosynthesis</keyword>
<accession>A0ABP5G4C2</accession>
<dbReference type="InterPro" id="IPR002661">
    <property type="entry name" value="Ribosome_recyc_fac"/>
</dbReference>
<comment type="similarity">
    <text evidence="1 3">Belongs to the RRF family.</text>
</comment>
<organism evidence="6 7">
    <name type="scientific">Yaniella flava</name>
    <dbReference type="NCBI Taxonomy" id="287930"/>
    <lineage>
        <taxon>Bacteria</taxon>
        <taxon>Bacillati</taxon>
        <taxon>Actinomycetota</taxon>
        <taxon>Actinomycetes</taxon>
        <taxon>Micrococcales</taxon>
        <taxon>Micrococcaceae</taxon>
        <taxon>Yaniella</taxon>
    </lineage>
</organism>
<name>A0ABP5G4C2_9MICC</name>
<dbReference type="PANTHER" id="PTHR20982">
    <property type="entry name" value="RIBOSOME RECYCLING FACTOR"/>
    <property type="match status" value="1"/>
</dbReference>
<comment type="subcellular location">
    <subcellularLocation>
        <location evidence="3">Cytoplasm</location>
    </subcellularLocation>
</comment>
<dbReference type="CDD" id="cd00520">
    <property type="entry name" value="RRF"/>
    <property type="match status" value="1"/>
</dbReference>
<keyword evidence="3" id="KW-0963">Cytoplasm</keyword>
<sequence>MTASELSDAKKAMERTLEATREDFAAVRTGRANPGLYAKVLVDYYGSPTPLQQLATFSVQDARTILISPFDVNALREIEVALSSSEVGANPSNDGKVIRVVMPELTKERRQEYVKIIKSKAEDHRVSVRNSRRSAKEAIDKMVDDGDIGKDEGRRAEKDLDELTRNFVDQIDEMAKNKEEELLEV</sequence>
<dbReference type="Proteomes" id="UP001501461">
    <property type="component" value="Unassembled WGS sequence"/>
</dbReference>
<evidence type="ECO:0000313" key="6">
    <source>
        <dbReference type="EMBL" id="GAA2037036.1"/>
    </source>
</evidence>
<dbReference type="PANTHER" id="PTHR20982:SF3">
    <property type="entry name" value="MITOCHONDRIAL RIBOSOME RECYCLING FACTOR PSEUDO 1"/>
    <property type="match status" value="1"/>
</dbReference>
<protein>
    <recommendedName>
        <fullName evidence="3">Ribosome-recycling factor</fullName>
        <shortName evidence="3">RRF</shortName>
    </recommendedName>
    <alternativeName>
        <fullName evidence="3">Ribosome-releasing factor</fullName>
    </alternativeName>
</protein>
<feature type="region of interest" description="Disordered" evidence="4">
    <location>
        <begin position="127"/>
        <end position="156"/>
    </location>
</feature>
<gene>
    <name evidence="3 6" type="primary">frr</name>
    <name evidence="6" type="ORF">GCM10009720_17040</name>
</gene>
<evidence type="ECO:0000256" key="2">
    <source>
        <dbReference type="ARBA" id="ARBA00022917"/>
    </source>
</evidence>
<dbReference type="SUPFAM" id="SSF55194">
    <property type="entry name" value="Ribosome recycling factor, RRF"/>
    <property type="match status" value="1"/>
</dbReference>
<evidence type="ECO:0000256" key="1">
    <source>
        <dbReference type="ARBA" id="ARBA00005912"/>
    </source>
</evidence>
<dbReference type="NCBIfam" id="TIGR00496">
    <property type="entry name" value="frr"/>
    <property type="match status" value="1"/>
</dbReference>
<dbReference type="InterPro" id="IPR036191">
    <property type="entry name" value="RRF_sf"/>
</dbReference>
<evidence type="ECO:0000313" key="7">
    <source>
        <dbReference type="Proteomes" id="UP001501461"/>
    </source>
</evidence>
<reference evidence="7" key="1">
    <citation type="journal article" date="2019" name="Int. J. Syst. Evol. Microbiol.">
        <title>The Global Catalogue of Microorganisms (GCM) 10K type strain sequencing project: providing services to taxonomists for standard genome sequencing and annotation.</title>
        <authorList>
            <consortium name="The Broad Institute Genomics Platform"/>
            <consortium name="The Broad Institute Genome Sequencing Center for Infectious Disease"/>
            <person name="Wu L."/>
            <person name="Ma J."/>
        </authorList>
    </citation>
    <scope>NUCLEOTIDE SEQUENCE [LARGE SCALE GENOMIC DNA]</scope>
    <source>
        <strain evidence="7">JCM 13595</strain>
    </source>
</reference>
<feature type="domain" description="Ribosome recycling factor" evidence="5">
    <location>
        <begin position="21"/>
        <end position="183"/>
    </location>
</feature>
<feature type="compositionally biased region" description="Basic and acidic residues" evidence="4">
    <location>
        <begin position="134"/>
        <end position="156"/>
    </location>
</feature>
<dbReference type="Gene3D" id="3.30.1360.40">
    <property type="match status" value="1"/>
</dbReference>
<dbReference type="InterPro" id="IPR023584">
    <property type="entry name" value="Ribosome_recyc_fac_dom"/>
</dbReference>
<evidence type="ECO:0000259" key="5">
    <source>
        <dbReference type="Pfam" id="PF01765"/>
    </source>
</evidence>
<evidence type="ECO:0000256" key="3">
    <source>
        <dbReference type="HAMAP-Rule" id="MF_00040"/>
    </source>
</evidence>
<dbReference type="Pfam" id="PF01765">
    <property type="entry name" value="RRF"/>
    <property type="match status" value="1"/>
</dbReference>